<dbReference type="STRING" id="1121950.SAMN02745243_01176"/>
<keyword evidence="2" id="KW-1185">Reference proteome</keyword>
<dbReference type="AlphaFoldDB" id="A0A1M6LFD0"/>
<reference evidence="1 2" key="1">
    <citation type="submission" date="2016-11" db="EMBL/GenBank/DDBJ databases">
        <authorList>
            <person name="Jaros S."/>
            <person name="Januszkiewicz K."/>
            <person name="Wedrychowicz H."/>
        </authorList>
    </citation>
    <scope>NUCLEOTIDE SEQUENCE [LARGE SCALE GENOMIC DNA]</scope>
    <source>
        <strain evidence="1 2">DSM 15480</strain>
    </source>
</reference>
<dbReference type="OrthoDB" id="2081376at2"/>
<accession>A0A1M6LFD0</accession>
<dbReference type="RefSeq" id="WP_073106789.1">
    <property type="nucleotide sequence ID" value="NZ_FQZY01000014.1"/>
</dbReference>
<dbReference type="EMBL" id="FQZY01000014">
    <property type="protein sequence ID" value="SHJ69902.1"/>
    <property type="molecule type" value="Genomic_DNA"/>
</dbReference>
<gene>
    <name evidence="1" type="ORF">SAMN02745243_01176</name>
</gene>
<proteinExistence type="predicted"/>
<organism evidence="1 2">
    <name type="scientific">Hespellia stercorisuis DSM 15480</name>
    <dbReference type="NCBI Taxonomy" id="1121950"/>
    <lineage>
        <taxon>Bacteria</taxon>
        <taxon>Bacillati</taxon>
        <taxon>Bacillota</taxon>
        <taxon>Clostridia</taxon>
        <taxon>Lachnospirales</taxon>
        <taxon>Lachnospiraceae</taxon>
        <taxon>Hespellia</taxon>
    </lineage>
</organism>
<name>A0A1M6LFD0_9FIRM</name>
<evidence type="ECO:0000313" key="1">
    <source>
        <dbReference type="EMBL" id="SHJ69902.1"/>
    </source>
</evidence>
<evidence type="ECO:0000313" key="2">
    <source>
        <dbReference type="Proteomes" id="UP000184301"/>
    </source>
</evidence>
<protein>
    <submittedName>
        <fullName evidence="1">Uncharacterized protein</fullName>
    </submittedName>
</protein>
<sequence>MKNVTTVANNGLTIVENYNKLFEQIRQAKTSDDIGILIERIKDFTLVYKKADNAMVNKIYEQFQTQLKSLIEENSFVYERMLSKVNEARGCAYDFAGEADDSQAVQNRTWQLMAQLPKIRTTANANAITAIISHTINSGVIGSKAVLELLKLPAFADMVSEKYRQRAFEGSKTPAQLSFERLKKDSLKEAEHALSSVYMQGFHLRNMEKQVNAFMQPSNWGVADNSK</sequence>
<dbReference type="Proteomes" id="UP000184301">
    <property type="component" value="Unassembled WGS sequence"/>
</dbReference>